<evidence type="ECO:0000313" key="3">
    <source>
        <dbReference type="Proteomes" id="UP001056455"/>
    </source>
</evidence>
<sequence>MVTEQQGASDLNRELTRLLSSVGESFGFAVVPEYPVRGGRLDVVWTWAPPSEVPGLDTAIPVVGFEIESSWRTRKHVKGDLLNLQDAGVGLGVIVLAGDSDKDESLRRFAVQLVDRPGTNVLVWTAEDVRVLAQGAAGVEGILGSRPAALRVVLAAKDGRTTSPLVGTSSTGSALAKASYAGKYAALHRWLRTRTSPSVSVTFAEVEEVLGFPLPSSCRNHVAHWHSYEGSAVTRAILDAGWKADKVDLDAQTVRFVRDD</sequence>
<reference evidence="2" key="1">
    <citation type="submission" date="2022-06" db="EMBL/GenBank/DDBJ databases">
        <title>Ornithinimicrobium HY1793.</title>
        <authorList>
            <person name="Huang Y."/>
        </authorList>
    </citation>
    <scope>NUCLEOTIDE SEQUENCE</scope>
    <source>
        <strain evidence="2">HY1793</strain>
    </source>
</reference>
<accession>A0ABY4YXR0</accession>
<dbReference type="Pfam" id="PF24698">
    <property type="entry name" value="DUF7662"/>
    <property type="match status" value="1"/>
</dbReference>
<feature type="domain" description="DUF7662" evidence="1">
    <location>
        <begin position="184"/>
        <end position="256"/>
    </location>
</feature>
<gene>
    <name evidence="2" type="ORF">NF556_07950</name>
</gene>
<keyword evidence="3" id="KW-1185">Reference proteome</keyword>
<organism evidence="2 3">
    <name type="scientific">Ornithinimicrobium faecis</name>
    <dbReference type="NCBI Taxonomy" id="2934158"/>
    <lineage>
        <taxon>Bacteria</taxon>
        <taxon>Bacillati</taxon>
        <taxon>Actinomycetota</taxon>
        <taxon>Actinomycetes</taxon>
        <taxon>Micrococcales</taxon>
        <taxon>Ornithinimicrobiaceae</taxon>
        <taxon>Ornithinimicrobium</taxon>
    </lineage>
</organism>
<evidence type="ECO:0000259" key="1">
    <source>
        <dbReference type="Pfam" id="PF24698"/>
    </source>
</evidence>
<dbReference type="EMBL" id="CP099489">
    <property type="protein sequence ID" value="USQ81566.1"/>
    <property type="molecule type" value="Genomic_DNA"/>
</dbReference>
<protein>
    <recommendedName>
        <fullName evidence="1">DUF7662 domain-containing protein</fullName>
    </recommendedName>
</protein>
<name>A0ABY4YXR0_9MICO</name>
<dbReference type="RefSeq" id="WP_252595099.1">
    <property type="nucleotide sequence ID" value="NZ_CP099489.1"/>
</dbReference>
<proteinExistence type="predicted"/>
<dbReference type="InterPro" id="IPR056079">
    <property type="entry name" value="DUF7662"/>
</dbReference>
<evidence type="ECO:0000313" key="2">
    <source>
        <dbReference type="EMBL" id="USQ81566.1"/>
    </source>
</evidence>
<dbReference type="Proteomes" id="UP001056455">
    <property type="component" value="Chromosome"/>
</dbReference>